<dbReference type="PANTHER" id="PTHR42978">
    <property type="entry name" value="QUORUM-QUENCHING LACTONASE YTNP-RELATED-RELATED"/>
    <property type="match status" value="1"/>
</dbReference>
<dbReference type="Proteomes" id="UP000192359">
    <property type="component" value="Unassembled WGS sequence"/>
</dbReference>
<reference evidence="6 7" key="1">
    <citation type="submission" date="2016-05" db="EMBL/GenBank/DDBJ databases">
        <title>Draft genome sequence of a porcine commensal Rothia nasimurium.</title>
        <authorList>
            <person name="Gaiser R.A."/>
            <person name="Van Baarlen P."/>
            <person name="Wells J.M."/>
        </authorList>
    </citation>
    <scope>NUCLEOTIDE SEQUENCE [LARGE SCALE GENOMIC DNA]</scope>
    <source>
        <strain evidence="6 7">PT-32</strain>
    </source>
</reference>
<dbReference type="InterPro" id="IPR036866">
    <property type="entry name" value="RibonucZ/Hydroxyglut_hydro"/>
</dbReference>
<protein>
    <recommendedName>
        <fullName evidence="5">Metallo-beta-lactamase domain-containing protein</fullName>
    </recommendedName>
</protein>
<evidence type="ECO:0000256" key="2">
    <source>
        <dbReference type="ARBA" id="ARBA00022723"/>
    </source>
</evidence>
<name>A0A1Y1RM02_9MICC</name>
<feature type="domain" description="Metallo-beta-lactamase" evidence="5">
    <location>
        <begin position="38"/>
        <end position="171"/>
    </location>
</feature>
<dbReference type="InterPro" id="IPR001279">
    <property type="entry name" value="Metallo-B-lactamas"/>
</dbReference>
<dbReference type="PANTHER" id="PTHR42978:SF3">
    <property type="entry name" value="BLR3078 PROTEIN"/>
    <property type="match status" value="1"/>
</dbReference>
<keyword evidence="7" id="KW-1185">Reference proteome</keyword>
<evidence type="ECO:0000256" key="4">
    <source>
        <dbReference type="ARBA" id="ARBA00022833"/>
    </source>
</evidence>
<keyword evidence="4" id="KW-0862">Zinc</keyword>
<dbReference type="InterPro" id="IPR051013">
    <property type="entry name" value="MBL_superfamily_lactonases"/>
</dbReference>
<keyword evidence="3" id="KW-0378">Hydrolase</keyword>
<comment type="similarity">
    <text evidence="1">Belongs to the metallo-beta-lactamase superfamily.</text>
</comment>
<dbReference type="GO" id="GO:0046872">
    <property type="term" value="F:metal ion binding"/>
    <property type="evidence" value="ECO:0007669"/>
    <property type="project" value="UniProtKB-KW"/>
</dbReference>
<proteinExistence type="inferred from homology"/>
<evidence type="ECO:0000256" key="3">
    <source>
        <dbReference type="ARBA" id="ARBA00022801"/>
    </source>
</evidence>
<evidence type="ECO:0000259" key="5">
    <source>
        <dbReference type="Pfam" id="PF00753"/>
    </source>
</evidence>
<evidence type="ECO:0000256" key="1">
    <source>
        <dbReference type="ARBA" id="ARBA00007749"/>
    </source>
</evidence>
<dbReference type="Gene3D" id="3.60.15.10">
    <property type="entry name" value="Ribonuclease Z/Hydroxyacylglutathione hydrolase-like"/>
    <property type="match status" value="1"/>
</dbReference>
<dbReference type="AlphaFoldDB" id="A0A1Y1RM02"/>
<dbReference type="SUPFAM" id="SSF56281">
    <property type="entry name" value="Metallo-hydrolase/oxidoreductase"/>
    <property type="match status" value="1"/>
</dbReference>
<gene>
    <name evidence="6" type="ORF">A7979_07075</name>
</gene>
<evidence type="ECO:0000313" key="6">
    <source>
        <dbReference type="EMBL" id="ORC15490.1"/>
    </source>
</evidence>
<dbReference type="Pfam" id="PF00753">
    <property type="entry name" value="Lactamase_B"/>
    <property type="match status" value="1"/>
</dbReference>
<organism evidence="6 7">
    <name type="scientific">Rothia nasimurium</name>
    <dbReference type="NCBI Taxonomy" id="85336"/>
    <lineage>
        <taxon>Bacteria</taxon>
        <taxon>Bacillati</taxon>
        <taxon>Actinomycetota</taxon>
        <taxon>Actinomycetes</taxon>
        <taxon>Micrococcales</taxon>
        <taxon>Micrococcaceae</taxon>
        <taxon>Rothia</taxon>
    </lineage>
</organism>
<keyword evidence="2" id="KW-0479">Metal-binding</keyword>
<accession>A0A1Y1RM02</accession>
<evidence type="ECO:0000313" key="7">
    <source>
        <dbReference type="Proteomes" id="UP000192359"/>
    </source>
</evidence>
<dbReference type="EMBL" id="LXWF01000043">
    <property type="protein sequence ID" value="ORC15490.1"/>
    <property type="molecule type" value="Genomic_DNA"/>
</dbReference>
<sequence length="216" mass="24337">MLIDAGLGMADLQDPNRRLGKGFLRNTRPLLDYQECAIEQLKGLNVRPEDVSRVILTHVDIDHVGGISDFPWAEVTVSRTQHTLAMEALRLAVNKRLHPAQWEHNPLWDPRDLDEEWRGRPAASITENITLVSLPGHLEGHCGVVIELPGEQPLIHAGDAFMSLRPLNGKRNPLGLSLFESMMRTNSREWRESRTWLRARALEGCTVICAHEPLAL</sequence>
<dbReference type="GO" id="GO:0016787">
    <property type="term" value="F:hydrolase activity"/>
    <property type="evidence" value="ECO:0007669"/>
    <property type="project" value="UniProtKB-KW"/>
</dbReference>
<comment type="caution">
    <text evidence="6">The sequence shown here is derived from an EMBL/GenBank/DDBJ whole genome shotgun (WGS) entry which is preliminary data.</text>
</comment>